<proteinExistence type="predicted"/>
<feature type="region of interest" description="Disordered" evidence="1">
    <location>
        <begin position="320"/>
        <end position="366"/>
    </location>
</feature>
<sequence>MAEELILEVIDGPVETNMAGHKKVFTNVGGSIGRADSNSWALPDVERIVSSVHADIVYADGGYFIVDKSTNGTFINGTDNPLGAGNKSKLNDGDLITIGHYQIKSTLQICNNQLPDGLGSVDFLDSSDKTTIGSLAMEPEPQGCDAGAQFDDWLEPGQPKAAPGDIWGAIDAAPQPAGVDPLANVGAQDILDPLAALSGGSAQVAQPADPWGANQSGSLSGSQTSSDDWWMSDGDHAPAEQQSMVVPQPVPVMPASQPAVPPVQPQPQFQVAQQPVSVPTPPPTPAPSQSLDNLSLDELLAPGTEMPAPEPVALQPEPVVQQPVPTPQPLVQPQAQPQVPVAQAQPVAPVPEPVPQSAGATAAPSPGLARGLGVEAASAQQLQAVEDEAGAFIRETSSRLIDLLRARSTIKNELRVERTMIQSQDNNPLKFSASAQDALGMMFGASNGAFMSPSEAVRDSFDNISDHQIAVLAAMRSAFEFMMAQFSPQNLESRFNREASKGFMSNKKAKNWEAYQSWFNELLQDNEKTYNQLFGEVFADAYEKKISELNSVRNIQ</sequence>
<reference evidence="3 4" key="1">
    <citation type="submission" date="2017-03" db="EMBL/GenBank/DDBJ databases">
        <authorList>
            <person name="Afonso C.L."/>
            <person name="Miller P.J."/>
            <person name="Scott M.A."/>
            <person name="Spackman E."/>
            <person name="Goraichik I."/>
            <person name="Dimitrov K.M."/>
            <person name="Suarez D.L."/>
            <person name="Swayne D.E."/>
        </authorList>
    </citation>
    <scope>NUCLEOTIDE SEQUENCE [LARGE SCALE GENOMIC DNA]</scope>
    <source>
        <strain evidence="3">SB41UT1</strain>
    </source>
</reference>
<dbReference type="RefSeq" id="WP_087113106.1">
    <property type="nucleotide sequence ID" value="NZ_CBCSCN010000017.1"/>
</dbReference>
<dbReference type="CDD" id="cd00060">
    <property type="entry name" value="FHA"/>
    <property type="match status" value="1"/>
</dbReference>
<protein>
    <submittedName>
        <fullName evidence="3">FHA domain protein</fullName>
    </submittedName>
</protein>
<feature type="compositionally biased region" description="Low complexity" evidence="1">
    <location>
        <begin position="215"/>
        <end position="226"/>
    </location>
</feature>
<dbReference type="EMBL" id="FWPT01000014">
    <property type="protein sequence ID" value="SMA50668.1"/>
    <property type="molecule type" value="Genomic_DNA"/>
</dbReference>
<dbReference type="OrthoDB" id="273564at2"/>
<evidence type="ECO:0000259" key="2">
    <source>
        <dbReference type="PROSITE" id="PS50006"/>
    </source>
</evidence>
<accession>A0A1X7ARF2</accession>
<dbReference type="Gene3D" id="2.60.200.20">
    <property type="match status" value="1"/>
</dbReference>
<evidence type="ECO:0000313" key="4">
    <source>
        <dbReference type="Proteomes" id="UP000196573"/>
    </source>
</evidence>
<dbReference type="InterPro" id="IPR017735">
    <property type="entry name" value="T6SS_FHA"/>
</dbReference>
<gene>
    <name evidence="3" type="ORF">EHSB41UT_04485</name>
</gene>
<dbReference type="Pfam" id="PF00498">
    <property type="entry name" value="FHA"/>
    <property type="match status" value="1"/>
</dbReference>
<dbReference type="Proteomes" id="UP000196573">
    <property type="component" value="Unassembled WGS sequence"/>
</dbReference>
<dbReference type="InterPro" id="IPR046883">
    <property type="entry name" value="T6SS_FHA_C"/>
</dbReference>
<feature type="compositionally biased region" description="Low complexity" evidence="1">
    <location>
        <begin position="331"/>
        <end position="347"/>
    </location>
</feature>
<feature type="region of interest" description="Disordered" evidence="1">
    <location>
        <begin position="201"/>
        <end position="235"/>
    </location>
</feature>
<keyword evidence="4" id="KW-1185">Reference proteome</keyword>
<feature type="region of interest" description="Disordered" evidence="1">
    <location>
        <begin position="250"/>
        <end position="292"/>
    </location>
</feature>
<organism evidence="3 4">
    <name type="scientific">Parendozoicomonas haliclonae</name>
    <dbReference type="NCBI Taxonomy" id="1960125"/>
    <lineage>
        <taxon>Bacteria</taxon>
        <taxon>Pseudomonadati</taxon>
        <taxon>Pseudomonadota</taxon>
        <taxon>Gammaproteobacteria</taxon>
        <taxon>Oceanospirillales</taxon>
        <taxon>Endozoicomonadaceae</taxon>
        <taxon>Parendozoicomonas</taxon>
    </lineage>
</organism>
<dbReference type="NCBIfam" id="TIGR03354">
    <property type="entry name" value="VI_FHA"/>
    <property type="match status" value="1"/>
</dbReference>
<dbReference type="InterPro" id="IPR008984">
    <property type="entry name" value="SMAD_FHA_dom_sf"/>
</dbReference>
<dbReference type="SUPFAM" id="SSF49879">
    <property type="entry name" value="SMAD/FHA domain"/>
    <property type="match status" value="1"/>
</dbReference>
<feature type="compositionally biased region" description="Low complexity" evidence="1">
    <location>
        <begin position="266"/>
        <end position="277"/>
    </location>
</feature>
<dbReference type="SMART" id="SM00240">
    <property type="entry name" value="FHA"/>
    <property type="match status" value="1"/>
</dbReference>
<evidence type="ECO:0000313" key="3">
    <source>
        <dbReference type="EMBL" id="SMA50668.1"/>
    </source>
</evidence>
<dbReference type="AlphaFoldDB" id="A0A1X7ARF2"/>
<dbReference type="Pfam" id="PF20232">
    <property type="entry name" value="T6SS_FHA_C"/>
    <property type="match status" value="1"/>
</dbReference>
<evidence type="ECO:0000256" key="1">
    <source>
        <dbReference type="SAM" id="MobiDB-lite"/>
    </source>
</evidence>
<name>A0A1X7ARF2_9GAMM</name>
<dbReference type="PROSITE" id="PS50006">
    <property type="entry name" value="FHA_DOMAIN"/>
    <property type="match status" value="1"/>
</dbReference>
<dbReference type="InterPro" id="IPR000253">
    <property type="entry name" value="FHA_dom"/>
</dbReference>
<feature type="domain" description="FHA" evidence="2">
    <location>
        <begin position="30"/>
        <end position="80"/>
    </location>
</feature>